<dbReference type="PANTHER" id="PTHR42895:SF1">
    <property type="entry name" value="IRON-SULFUR CLUSTER PROTEIN"/>
    <property type="match status" value="1"/>
</dbReference>
<feature type="region of interest" description="Disordered" evidence="1">
    <location>
        <begin position="79"/>
        <end position="105"/>
    </location>
</feature>
<protein>
    <recommendedName>
        <fullName evidence="2">4Fe-4S ferredoxin-type domain-containing protein</fullName>
    </recommendedName>
</protein>
<comment type="caution">
    <text evidence="3">The sequence shown here is derived from an EMBL/GenBank/DDBJ whole genome shotgun (WGS) entry which is preliminary data.</text>
</comment>
<sequence length="254" mass="27680">MAIRKIVHIDEEKCNGCGLCVPACAEGAIQIIDGKAKLVADNLCDGLGACLGDCPQGAITIIEREAEEFDEEAVKVHLEKEKRGDEPRQQNHHGHHHHGGGCPGSQMRILNHKPAKAAAAVVGDGDVEIKIKSQLQQWPVQLMLVPPAAPYFEDADLLVTADCVPFAYPNYHLDLLKGKKVVVGCPKLDDIEFYVKKLTQIIKMNNIKSITVAFMEVPCCTGIVRAVEKALADAGKNIPLHRVRIGIEGEANRF</sequence>
<reference evidence="3 4" key="1">
    <citation type="submission" date="2015-12" db="EMBL/GenBank/DDBJ databases">
        <title>Draft genome sequence of the thermoanaerobe Thermotalea metallivorans, an isolate from the runoff channel of the Great Artesian Basin, Australia.</title>
        <authorList>
            <person name="Patel B.K."/>
        </authorList>
    </citation>
    <scope>NUCLEOTIDE SEQUENCE [LARGE SCALE GENOMIC DNA]</scope>
    <source>
        <strain evidence="3 4">B2-1</strain>
    </source>
</reference>
<dbReference type="AlphaFoldDB" id="A0A140L7S0"/>
<dbReference type="RefSeq" id="WP_068555298.1">
    <property type="nucleotide sequence ID" value="NZ_LOEE01000026.1"/>
</dbReference>
<evidence type="ECO:0000259" key="2">
    <source>
        <dbReference type="PROSITE" id="PS51379"/>
    </source>
</evidence>
<evidence type="ECO:0000313" key="4">
    <source>
        <dbReference type="Proteomes" id="UP000070456"/>
    </source>
</evidence>
<proteinExistence type="predicted"/>
<dbReference type="PANTHER" id="PTHR42895">
    <property type="entry name" value="IRON-SULFUR CLUSTER-BINDING PROTEIN-RELATED"/>
    <property type="match status" value="1"/>
</dbReference>
<feature type="compositionally biased region" description="Basic residues" evidence="1">
    <location>
        <begin position="90"/>
        <end position="99"/>
    </location>
</feature>
<feature type="domain" description="4Fe-4S ferredoxin-type" evidence="2">
    <location>
        <begin position="5"/>
        <end position="34"/>
    </location>
</feature>
<dbReference type="Proteomes" id="UP000070456">
    <property type="component" value="Unassembled WGS sequence"/>
</dbReference>
<organism evidence="3 4">
    <name type="scientific">Thermotalea metallivorans</name>
    <dbReference type="NCBI Taxonomy" id="520762"/>
    <lineage>
        <taxon>Bacteria</taxon>
        <taxon>Bacillati</taxon>
        <taxon>Bacillota</taxon>
        <taxon>Clostridia</taxon>
        <taxon>Peptostreptococcales</taxon>
        <taxon>Thermotaleaceae</taxon>
        <taxon>Thermotalea</taxon>
    </lineage>
</organism>
<dbReference type="SUPFAM" id="SSF54862">
    <property type="entry name" value="4Fe-4S ferredoxins"/>
    <property type="match status" value="1"/>
</dbReference>
<dbReference type="STRING" id="520762.AN619_09200"/>
<feature type="domain" description="4Fe-4S ferredoxin-type" evidence="2">
    <location>
        <begin position="35"/>
        <end position="64"/>
    </location>
</feature>
<dbReference type="Gene3D" id="3.30.70.20">
    <property type="match status" value="1"/>
</dbReference>
<evidence type="ECO:0000256" key="1">
    <source>
        <dbReference type="SAM" id="MobiDB-lite"/>
    </source>
</evidence>
<keyword evidence="4" id="KW-1185">Reference proteome</keyword>
<dbReference type="InterPro" id="IPR017896">
    <property type="entry name" value="4Fe4S_Fe-S-bd"/>
</dbReference>
<dbReference type="OrthoDB" id="9795268at2"/>
<feature type="compositionally biased region" description="Basic and acidic residues" evidence="1">
    <location>
        <begin position="79"/>
        <end position="89"/>
    </location>
</feature>
<gene>
    <name evidence="3" type="ORF">AN619_09200</name>
</gene>
<dbReference type="PATRIC" id="fig|520762.4.peg.1028"/>
<name>A0A140L7S0_9FIRM</name>
<evidence type="ECO:0000313" key="3">
    <source>
        <dbReference type="EMBL" id="KXG76595.1"/>
    </source>
</evidence>
<dbReference type="EMBL" id="LOEE01000026">
    <property type="protein sequence ID" value="KXG76595.1"/>
    <property type="molecule type" value="Genomic_DNA"/>
</dbReference>
<dbReference type="Pfam" id="PF12837">
    <property type="entry name" value="Fer4_6"/>
    <property type="match status" value="1"/>
</dbReference>
<accession>A0A140L7S0</accession>
<dbReference type="PROSITE" id="PS51379">
    <property type="entry name" value="4FE4S_FER_2"/>
    <property type="match status" value="2"/>
</dbReference>
<dbReference type="InterPro" id="IPR052911">
    <property type="entry name" value="Corrinoid_activation_enz"/>
</dbReference>